<organism evidence="2 3">
    <name type="scientific">Sphingomonas telluris</name>
    <dbReference type="NCBI Taxonomy" id="2907998"/>
    <lineage>
        <taxon>Bacteria</taxon>
        <taxon>Pseudomonadati</taxon>
        <taxon>Pseudomonadota</taxon>
        <taxon>Alphaproteobacteria</taxon>
        <taxon>Sphingomonadales</taxon>
        <taxon>Sphingomonadaceae</taxon>
        <taxon>Sphingomonas</taxon>
    </lineage>
</organism>
<keyword evidence="3" id="KW-1185">Reference proteome</keyword>
<comment type="caution">
    <text evidence="2">The sequence shown here is derived from an EMBL/GenBank/DDBJ whole genome shotgun (WGS) entry which is preliminary data.</text>
</comment>
<gene>
    <name evidence="2" type="ORF">LZ016_08735</name>
</gene>
<dbReference type="RefSeq" id="WP_241446994.1">
    <property type="nucleotide sequence ID" value="NZ_JAKZHW010000001.1"/>
</dbReference>
<evidence type="ECO:0000313" key="2">
    <source>
        <dbReference type="EMBL" id="MCH8616182.1"/>
    </source>
</evidence>
<proteinExistence type="predicted"/>
<evidence type="ECO:0000256" key="1">
    <source>
        <dbReference type="SAM" id="SignalP"/>
    </source>
</evidence>
<dbReference type="Proteomes" id="UP001203058">
    <property type="component" value="Unassembled WGS sequence"/>
</dbReference>
<sequence>MKLPTFVLAASLALTLSACGGGDAPEGNGVSADSNLDAENFSTTINSDDAVMNEADLRQLNQTGG</sequence>
<dbReference type="PROSITE" id="PS51257">
    <property type="entry name" value="PROKAR_LIPOPROTEIN"/>
    <property type="match status" value="1"/>
</dbReference>
<protein>
    <recommendedName>
        <fullName evidence="4">Secreted protein</fullName>
    </recommendedName>
</protein>
<name>A0ABS9VMJ9_9SPHN</name>
<accession>A0ABS9VMJ9</accession>
<dbReference type="EMBL" id="JAKZHW010000001">
    <property type="protein sequence ID" value="MCH8616182.1"/>
    <property type="molecule type" value="Genomic_DNA"/>
</dbReference>
<feature type="chain" id="PRO_5046662796" description="Secreted protein" evidence="1">
    <location>
        <begin position="21"/>
        <end position="65"/>
    </location>
</feature>
<evidence type="ECO:0008006" key="4">
    <source>
        <dbReference type="Google" id="ProtNLM"/>
    </source>
</evidence>
<evidence type="ECO:0000313" key="3">
    <source>
        <dbReference type="Proteomes" id="UP001203058"/>
    </source>
</evidence>
<feature type="signal peptide" evidence="1">
    <location>
        <begin position="1"/>
        <end position="20"/>
    </location>
</feature>
<keyword evidence="1" id="KW-0732">Signal</keyword>
<reference evidence="2 3" key="1">
    <citation type="submission" date="2022-03" db="EMBL/GenBank/DDBJ databases">
        <authorList>
            <person name="Jo J.-H."/>
            <person name="Im W.-T."/>
        </authorList>
    </citation>
    <scope>NUCLEOTIDE SEQUENCE [LARGE SCALE GENOMIC DNA]</scope>
    <source>
        <strain evidence="2 3">SM33</strain>
    </source>
</reference>